<proteinExistence type="predicted"/>
<accession>A0A2P2J0U4</accession>
<organism evidence="1">
    <name type="scientific">Rhizophora mucronata</name>
    <name type="common">Asiatic mangrove</name>
    <dbReference type="NCBI Taxonomy" id="61149"/>
    <lineage>
        <taxon>Eukaryota</taxon>
        <taxon>Viridiplantae</taxon>
        <taxon>Streptophyta</taxon>
        <taxon>Embryophyta</taxon>
        <taxon>Tracheophyta</taxon>
        <taxon>Spermatophyta</taxon>
        <taxon>Magnoliopsida</taxon>
        <taxon>eudicotyledons</taxon>
        <taxon>Gunneridae</taxon>
        <taxon>Pentapetalae</taxon>
        <taxon>rosids</taxon>
        <taxon>fabids</taxon>
        <taxon>Malpighiales</taxon>
        <taxon>Rhizophoraceae</taxon>
        <taxon>Rhizophora</taxon>
    </lineage>
</organism>
<dbReference type="EMBL" id="GGEC01006600">
    <property type="protein sequence ID" value="MBW87083.1"/>
    <property type="molecule type" value="Transcribed_RNA"/>
</dbReference>
<dbReference type="AlphaFoldDB" id="A0A2P2J0U4"/>
<reference evidence="1" key="1">
    <citation type="submission" date="2018-02" db="EMBL/GenBank/DDBJ databases">
        <title>Rhizophora mucronata_Transcriptome.</title>
        <authorList>
            <person name="Meera S.P."/>
            <person name="Sreeshan A."/>
            <person name="Augustine A."/>
        </authorList>
    </citation>
    <scope>NUCLEOTIDE SEQUENCE</scope>
    <source>
        <tissue evidence="1">Leaf</tissue>
    </source>
</reference>
<evidence type="ECO:0000313" key="1">
    <source>
        <dbReference type="EMBL" id="MBW87083.1"/>
    </source>
</evidence>
<name>A0A2P2J0U4_RHIMU</name>
<protein>
    <submittedName>
        <fullName evidence="1">Uncharacterized protein</fullName>
    </submittedName>
</protein>
<sequence length="22" mass="2623">MGQFFNKNDSPKYRLVVKHLSN</sequence>